<accession>A0ABP4Z4U6</accession>
<comment type="caution">
    <text evidence="4">The sequence shown here is derived from an EMBL/GenBank/DDBJ whole genome shotgun (WGS) entry which is preliminary data.</text>
</comment>
<evidence type="ECO:0000313" key="5">
    <source>
        <dbReference type="Proteomes" id="UP001501746"/>
    </source>
</evidence>
<gene>
    <name evidence="4" type="ORF">GCM10009750_20770</name>
</gene>
<dbReference type="InterPro" id="IPR000253">
    <property type="entry name" value="FHA_dom"/>
</dbReference>
<feature type="domain" description="FHA" evidence="3">
    <location>
        <begin position="87"/>
        <end position="136"/>
    </location>
</feature>
<evidence type="ECO:0000256" key="1">
    <source>
        <dbReference type="ARBA" id="ARBA00022553"/>
    </source>
</evidence>
<dbReference type="PROSITE" id="PS50006">
    <property type="entry name" value="FHA_DOMAIN"/>
    <property type="match status" value="1"/>
</dbReference>
<protein>
    <recommendedName>
        <fullName evidence="3">FHA domain-containing protein</fullName>
    </recommendedName>
</protein>
<reference evidence="5" key="1">
    <citation type="journal article" date="2019" name="Int. J. Syst. Evol. Microbiol.">
        <title>The Global Catalogue of Microorganisms (GCM) 10K type strain sequencing project: providing services to taxonomists for standard genome sequencing and annotation.</title>
        <authorList>
            <consortium name="The Broad Institute Genomics Platform"/>
            <consortium name="The Broad Institute Genome Sequencing Center for Infectious Disease"/>
            <person name="Wu L."/>
            <person name="Ma J."/>
        </authorList>
    </citation>
    <scope>NUCLEOTIDE SEQUENCE [LARGE SCALE GENOMIC DNA]</scope>
    <source>
        <strain evidence="5">JCM 14323</strain>
    </source>
</reference>
<dbReference type="PANTHER" id="PTHR23308">
    <property type="entry name" value="NUCLEAR INHIBITOR OF PROTEIN PHOSPHATASE-1"/>
    <property type="match status" value="1"/>
</dbReference>
<sequence length="169" mass="17976">MAETDMTQAGGAEGDRTAASGEFGDSNTAGTTIGFSREAAAQLSLVDADITAEEQEAIAALPSGSALLIVRRGPNSGARFLLDTDVTTVGRHPDADIFLDDVTVSRRHAEFHRHRTAFEVKDLASLNGTYFDGVRIETALLSDGAEVQIGKFRLTFYASRRDLAPLASS</sequence>
<dbReference type="SMART" id="SM00240">
    <property type="entry name" value="FHA"/>
    <property type="match status" value="1"/>
</dbReference>
<dbReference type="InterPro" id="IPR050923">
    <property type="entry name" value="Cell_Proc_Reg/RNA_Proc"/>
</dbReference>
<evidence type="ECO:0000256" key="2">
    <source>
        <dbReference type="SAM" id="MobiDB-lite"/>
    </source>
</evidence>
<dbReference type="Proteomes" id="UP001501746">
    <property type="component" value="Unassembled WGS sequence"/>
</dbReference>
<dbReference type="Gene3D" id="2.60.200.20">
    <property type="match status" value="1"/>
</dbReference>
<evidence type="ECO:0000259" key="3">
    <source>
        <dbReference type="PROSITE" id="PS50006"/>
    </source>
</evidence>
<dbReference type="Pfam" id="PF00498">
    <property type="entry name" value="FHA"/>
    <property type="match status" value="1"/>
</dbReference>
<dbReference type="SUPFAM" id="SSF49879">
    <property type="entry name" value="SMAD/FHA domain"/>
    <property type="match status" value="1"/>
</dbReference>
<proteinExistence type="predicted"/>
<feature type="region of interest" description="Disordered" evidence="2">
    <location>
        <begin position="1"/>
        <end position="30"/>
    </location>
</feature>
<evidence type="ECO:0000313" key="4">
    <source>
        <dbReference type="EMBL" id="GAA1835927.1"/>
    </source>
</evidence>
<keyword evidence="5" id="KW-1185">Reference proteome</keyword>
<dbReference type="EMBL" id="BAAANK010000005">
    <property type="protein sequence ID" value="GAA1835927.1"/>
    <property type="molecule type" value="Genomic_DNA"/>
</dbReference>
<name>A0ABP4Z4U6_9MICO</name>
<organism evidence="4 5">
    <name type="scientific">Agromyces salentinus</name>
    <dbReference type="NCBI Taxonomy" id="269421"/>
    <lineage>
        <taxon>Bacteria</taxon>
        <taxon>Bacillati</taxon>
        <taxon>Actinomycetota</taxon>
        <taxon>Actinomycetes</taxon>
        <taxon>Micrococcales</taxon>
        <taxon>Microbacteriaceae</taxon>
        <taxon>Agromyces</taxon>
    </lineage>
</organism>
<keyword evidence="1" id="KW-0597">Phosphoprotein</keyword>
<dbReference type="InterPro" id="IPR008984">
    <property type="entry name" value="SMAD_FHA_dom_sf"/>
</dbReference>